<dbReference type="Pfam" id="PF03235">
    <property type="entry name" value="GmrSD_N"/>
    <property type="match status" value="1"/>
</dbReference>
<proteinExistence type="predicted"/>
<evidence type="ECO:0000313" key="3">
    <source>
        <dbReference type="EMBL" id="RBA50379.1"/>
    </source>
</evidence>
<reference evidence="3 4" key="1">
    <citation type="submission" date="2018-04" db="EMBL/GenBank/DDBJ databases">
        <title>Acinetobacter junii Genome sequencing and assembly.</title>
        <authorList>
            <person name="Su J."/>
            <person name="Rensing C."/>
            <person name="Mazhar H.S."/>
        </authorList>
    </citation>
    <scope>NUCLEOTIDE SEQUENCE [LARGE SCALE GENOMIC DNA]</scope>
    <source>
        <strain evidence="3 4">SC22</strain>
    </source>
</reference>
<dbReference type="RefSeq" id="WP_112987121.1">
    <property type="nucleotide sequence ID" value="NZ_CP131470.1"/>
</dbReference>
<organism evidence="3 4">
    <name type="scientific">Acinetobacter junii</name>
    <dbReference type="NCBI Taxonomy" id="40215"/>
    <lineage>
        <taxon>Bacteria</taxon>
        <taxon>Pseudomonadati</taxon>
        <taxon>Pseudomonadota</taxon>
        <taxon>Gammaproteobacteria</taxon>
        <taxon>Moraxellales</taxon>
        <taxon>Moraxellaceae</taxon>
        <taxon>Acinetobacter</taxon>
    </lineage>
</organism>
<comment type="caution">
    <text evidence="3">The sequence shown here is derived from an EMBL/GenBank/DDBJ whole genome shotgun (WGS) entry which is preliminary data.</text>
</comment>
<dbReference type="InterPro" id="IPR004919">
    <property type="entry name" value="GmrSD_N"/>
</dbReference>
<dbReference type="PANTHER" id="PTHR35149:SF1">
    <property type="entry name" value="DUF5655 DOMAIN-CONTAINING PROTEIN"/>
    <property type="match status" value="1"/>
</dbReference>
<dbReference type="AlphaFoldDB" id="A0A365PN76"/>
<feature type="domain" description="GmrSD restriction endonucleases C-terminal" evidence="2">
    <location>
        <begin position="610"/>
        <end position="726"/>
    </location>
</feature>
<name>A0A365PN76_ACIJU</name>
<protein>
    <submittedName>
        <fullName evidence="3">DUF262 domain-containing protein</fullName>
    </submittedName>
</protein>
<accession>A0A365PN76</accession>
<dbReference type="PANTHER" id="PTHR35149">
    <property type="entry name" value="SLL5132 PROTEIN"/>
    <property type="match status" value="1"/>
</dbReference>
<sequence length="794" mass="90606">MAVDPKTIFEAISKSPMELLADRGLGLYIPSYQRPYSWDKDKVSRLIEDISHGIKTLVKSDDSFTFLGTVITIHDVNNSTVQPIVRADVPSKVLTVIDGQQRMTTLLLVCIALHNTLSITHKQFTKKTKSLFNEYEKLTNEGAEISPELESHVTALEWLDGQTKEALSALADTFYEKYSFGKSPLYPRMIRSIDDQWSKSPANKKYDSPIANLTFNYITEIDKVDYDVIEYKPSKRNSNIEGEEALVDRYNQLMKILKSIINNRNSVADEMEEVPNIEDIYASDSFQEGLLNHVAPVQDILKLQESEKEIFDKLSLLVFYARYVLHRVVLTVVKGKNEDYAFTIFESLNTTGEPLTAFETFKPRVVNAVGLADYENSIEKTLLDQVSEYLCIFSVGPELQKATKELLIHFFSAYSGLKISGRLAEQRSELKTSFEEAAAPIEFIKMLSYCANFKKYFWESDSYTDIQKFFHHHQLSTTSKLGLKFFKDINHTIVIPILTLFFSQVVDAQDQNEKAQRFKDFEEAIKAMLAFSTLWRATRRGTGGIDNEYREILSKSEMPSGLPRLAKLYMQDKVINIDLFKAELKSRLLDAERKGKVLSKENFINLATYQPIYKSSKLAKFILLAAHHDAVADTAYEGLLIKGKDLSNPCLNLESYIDDRNLSLEHIAPQSNNGSWEQAIYEHGDLIDTLGNLILVSHELNSSLGNRVWAEKRIFYKVVGAQDQNSAAEILREAAETKNIRFGALTHELLQAQKYMPNLIALGNMTKPWSTDFIITRSKRLYELAWDELINWLE</sequence>
<evidence type="ECO:0000259" key="1">
    <source>
        <dbReference type="Pfam" id="PF03235"/>
    </source>
</evidence>
<dbReference type="InterPro" id="IPR011089">
    <property type="entry name" value="GmrSD_C"/>
</dbReference>
<feature type="domain" description="GmrSD restriction endonucleases N-terminal" evidence="1">
    <location>
        <begin position="19"/>
        <end position="364"/>
    </location>
</feature>
<evidence type="ECO:0000259" key="2">
    <source>
        <dbReference type="Pfam" id="PF07510"/>
    </source>
</evidence>
<evidence type="ECO:0000313" key="4">
    <source>
        <dbReference type="Proteomes" id="UP000253688"/>
    </source>
</evidence>
<dbReference type="Proteomes" id="UP000253688">
    <property type="component" value="Unassembled WGS sequence"/>
</dbReference>
<dbReference type="Pfam" id="PF07510">
    <property type="entry name" value="GmrSD_C"/>
    <property type="match status" value="1"/>
</dbReference>
<dbReference type="EMBL" id="QEWH01000001">
    <property type="protein sequence ID" value="RBA50379.1"/>
    <property type="molecule type" value="Genomic_DNA"/>
</dbReference>
<gene>
    <name evidence="3" type="ORF">DC346_00160</name>
</gene>